<reference evidence="2 3" key="1">
    <citation type="submission" date="2008-03" db="EMBL/GenBank/DDBJ databases">
        <title>The Genome Sequence of Verticillium dahliae VdLs.17.</title>
        <authorList>
            <consortium name="The Broad Institute Genome Sequencing Platform"/>
            <person name="Ma L.-J.J."/>
            <person name="Klosterman S.J."/>
            <person name="Subbarao K."/>
            <person name="Dobinson K."/>
            <person name="Veronese P."/>
            <person name="Kang S."/>
            <person name="Gold S.E."/>
            <person name="Young S."/>
            <person name="Jaffe D."/>
            <person name="Gnerre S."/>
            <person name="Berlin A."/>
            <person name="Heiman D."/>
            <person name="Hepburn T."/>
            <person name="Sykes S."/>
            <person name="Alvarado L."/>
            <person name="Kodira C.D."/>
            <person name="Lander E."/>
            <person name="Galagan J."/>
            <person name="Nusbaum C."/>
            <person name="Birren B."/>
        </authorList>
    </citation>
    <scope>NUCLEOTIDE SEQUENCE [LARGE SCALE GENOMIC DNA]</scope>
    <source>
        <strain evidence="3">VdLs.17 / ATCC MYA-4575 / FGSC 10137</strain>
    </source>
</reference>
<feature type="domain" description="DUF6546" evidence="1">
    <location>
        <begin position="10"/>
        <end position="147"/>
    </location>
</feature>
<dbReference type="RefSeq" id="XP_009657426.1">
    <property type="nucleotide sequence ID" value="XM_009659131.1"/>
</dbReference>
<dbReference type="OrthoDB" id="4802432at2759"/>
<name>G2X8H6_VERDV</name>
<evidence type="ECO:0000259" key="1">
    <source>
        <dbReference type="Pfam" id="PF20183"/>
    </source>
</evidence>
<dbReference type="Pfam" id="PF20183">
    <property type="entry name" value="DUF6546"/>
    <property type="match status" value="1"/>
</dbReference>
<dbReference type="HOGENOM" id="CLU_1741976_0_0_1"/>
<dbReference type="AlphaFoldDB" id="G2X8H6"/>
<organism evidence="2 3">
    <name type="scientific">Verticillium dahliae (strain VdLs.17 / ATCC MYA-4575 / FGSC 10137)</name>
    <name type="common">Verticillium wilt</name>
    <dbReference type="NCBI Taxonomy" id="498257"/>
    <lineage>
        <taxon>Eukaryota</taxon>
        <taxon>Fungi</taxon>
        <taxon>Dikarya</taxon>
        <taxon>Ascomycota</taxon>
        <taxon>Pezizomycotina</taxon>
        <taxon>Sordariomycetes</taxon>
        <taxon>Hypocreomycetidae</taxon>
        <taxon>Glomerellales</taxon>
        <taxon>Plectosphaerellaceae</taxon>
        <taxon>Verticillium</taxon>
    </lineage>
</organism>
<sequence>MSGSSIQSCTHAVPAVGLALASRNAAMTTLSASYLVDARNFFSVTARGLMKYQTWDILKSVALSSLVLREESHPDDVTAMLVDAGITAQQMPCLNLMEIWYGTRNTACVFRYCVIEGDSEIRWHGTWSHNLAQSEIFEAWQRVAQIHNRT</sequence>
<proteinExistence type="predicted"/>
<dbReference type="InParanoid" id="G2X8H6"/>
<accession>G2X8H6</accession>
<evidence type="ECO:0000313" key="2">
    <source>
        <dbReference type="EMBL" id="EGY15263.1"/>
    </source>
</evidence>
<dbReference type="Proteomes" id="UP000001611">
    <property type="component" value="Unassembled WGS sequence"/>
</dbReference>
<reference evidence="3" key="2">
    <citation type="journal article" date="2011" name="PLoS Pathog.">
        <title>Comparative genomics yields insights into niche adaptation of plant vascular wilt pathogens.</title>
        <authorList>
            <person name="Klosterman S.J."/>
            <person name="Subbarao K.V."/>
            <person name="Kang S."/>
            <person name="Veronese P."/>
            <person name="Gold S.E."/>
            <person name="Thomma B.P.H.J."/>
            <person name="Chen Z."/>
            <person name="Henrissat B."/>
            <person name="Lee Y.-H."/>
            <person name="Park J."/>
            <person name="Garcia-Pedrajas M.D."/>
            <person name="Barbara D.J."/>
            <person name="Anchieta A."/>
            <person name="de Jonge R."/>
            <person name="Santhanam P."/>
            <person name="Maruthachalam K."/>
            <person name="Atallah Z."/>
            <person name="Amyotte S.G."/>
            <person name="Paz Z."/>
            <person name="Inderbitzin P."/>
            <person name="Hayes R.J."/>
            <person name="Heiman D.I."/>
            <person name="Young S."/>
            <person name="Zeng Q."/>
            <person name="Engels R."/>
            <person name="Galagan J."/>
            <person name="Cuomo C.A."/>
            <person name="Dobinson K.F."/>
            <person name="Ma L.-J."/>
        </authorList>
    </citation>
    <scope>NUCLEOTIDE SEQUENCE [LARGE SCALE GENOMIC DNA]</scope>
    <source>
        <strain evidence="3">VdLs.17 / ATCC MYA-4575 / FGSC 10137</strain>
    </source>
</reference>
<dbReference type="KEGG" id="vda:VDAG_06117"/>
<keyword evidence="3" id="KW-1185">Reference proteome</keyword>
<protein>
    <recommendedName>
        <fullName evidence="1">DUF6546 domain-containing protein</fullName>
    </recommendedName>
</protein>
<evidence type="ECO:0000313" key="3">
    <source>
        <dbReference type="Proteomes" id="UP000001611"/>
    </source>
</evidence>
<gene>
    <name evidence="2" type="ORF">VDAG_06117</name>
</gene>
<dbReference type="EMBL" id="DS572707">
    <property type="protein sequence ID" value="EGY15263.1"/>
    <property type="molecule type" value="Genomic_DNA"/>
</dbReference>
<dbReference type="InterPro" id="IPR046676">
    <property type="entry name" value="DUF6546"/>
</dbReference>
<dbReference type="GeneID" id="20707580"/>